<proteinExistence type="predicted"/>
<dbReference type="InterPro" id="IPR003839">
    <property type="entry name" value="7TM_GPCR_serpentine_rcpt_Sru"/>
</dbReference>
<organism evidence="2 3">
    <name type="scientific">Caenorhabditis nigoni</name>
    <dbReference type="NCBI Taxonomy" id="1611254"/>
    <lineage>
        <taxon>Eukaryota</taxon>
        <taxon>Metazoa</taxon>
        <taxon>Ecdysozoa</taxon>
        <taxon>Nematoda</taxon>
        <taxon>Chromadorea</taxon>
        <taxon>Rhabditida</taxon>
        <taxon>Rhabditina</taxon>
        <taxon>Rhabditomorpha</taxon>
        <taxon>Rhabditoidea</taxon>
        <taxon>Rhabditidae</taxon>
        <taxon>Peloderinae</taxon>
        <taxon>Caenorhabditis</taxon>
    </lineage>
</organism>
<dbReference type="AlphaFoldDB" id="A0A2G5TDH5"/>
<keyword evidence="1" id="KW-0472">Membrane</keyword>
<dbReference type="PANTHER" id="PTHR47516">
    <property type="entry name" value="SERPENTINE RECEPTOR, CLASS U-RELATED"/>
    <property type="match status" value="1"/>
</dbReference>
<evidence type="ECO:0008006" key="4">
    <source>
        <dbReference type="Google" id="ProtNLM"/>
    </source>
</evidence>
<sequence length="348" mass="40057">MMPLCSRVRTKRIVISPTRSSEKMSQQLSYRSIMGLPEYKNFEFDDNWIFYTVCAMIGYSILPIFIFLRIAFLFFTKKKKIQKTGLRMEILHSFLLMQFSNILLVIADFLMFRIPYTTIFTQFCASENPQSLLKFIVFFNFAAAYSSQLFTVLFCALRVAILFSVSQKTSEKIIRIVPFIIVTFGCLAALPHFSTDAFCMQMPEPMIYGSVLIISQFHASNKSMVYFNLVIYLIVTVTIAFLNILMVWRVRKKGSGGTLSTRSATQNAKIEKTLTGTMIILLFPMIASLLISMGEILRSSYFSYILLLRPFFLDARVHIVTCYFYLTHPIFRQIPHSSSLPVFSRATL</sequence>
<feature type="transmembrane region" description="Helical" evidence="1">
    <location>
        <begin position="173"/>
        <end position="193"/>
    </location>
</feature>
<feature type="transmembrane region" description="Helical" evidence="1">
    <location>
        <begin position="273"/>
        <end position="292"/>
    </location>
</feature>
<accession>A0A2G5TDH5</accession>
<evidence type="ECO:0000256" key="1">
    <source>
        <dbReference type="SAM" id="Phobius"/>
    </source>
</evidence>
<dbReference type="OrthoDB" id="5807521at2759"/>
<dbReference type="Pfam" id="PF10322">
    <property type="entry name" value="7TM_GPCR_Sru"/>
    <property type="match status" value="1"/>
</dbReference>
<keyword evidence="1" id="KW-1133">Transmembrane helix</keyword>
<dbReference type="Proteomes" id="UP000230233">
    <property type="component" value="Chromosome V"/>
</dbReference>
<feature type="transmembrane region" description="Helical" evidence="1">
    <location>
        <begin position="225"/>
        <end position="248"/>
    </location>
</feature>
<evidence type="ECO:0000313" key="3">
    <source>
        <dbReference type="Proteomes" id="UP000230233"/>
    </source>
</evidence>
<dbReference type="Gene3D" id="1.20.1070.10">
    <property type="entry name" value="Rhodopsin 7-helix transmembrane proteins"/>
    <property type="match status" value="1"/>
</dbReference>
<dbReference type="PANTHER" id="PTHR47516:SF2">
    <property type="entry name" value="SERPENTINE RECEPTOR CLASS GAMMA"/>
    <property type="match status" value="1"/>
</dbReference>
<feature type="transmembrane region" description="Helical" evidence="1">
    <location>
        <begin position="48"/>
        <end position="75"/>
    </location>
</feature>
<comment type="caution">
    <text evidence="2">The sequence shown here is derived from an EMBL/GenBank/DDBJ whole genome shotgun (WGS) entry which is preliminary data.</text>
</comment>
<feature type="transmembrane region" description="Helical" evidence="1">
    <location>
        <begin position="95"/>
        <end position="116"/>
    </location>
</feature>
<dbReference type="EMBL" id="PDUG01000005">
    <property type="protein sequence ID" value="PIC25330.1"/>
    <property type="molecule type" value="Genomic_DNA"/>
</dbReference>
<keyword evidence="3" id="KW-1185">Reference proteome</keyword>
<feature type="transmembrane region" description="Helical" evidence="1">
    <location>
        <begin position="136"/>
        <end position="161"/>
    </location>
</feature>
<protein>
    <recommendedName>
        <fullName evidence="4">G-protein coupled receptors family 1 profile domain-containing protein</fullName>
    </recommendedName>
</protein>
<evidence type="ECO:0000313" key="2">
    <source>
        <dbReference type="EMBL" id="PIC25330.1"/>
    </source>
</evidence>
<reference evidence="3" key="1">
    <citation type="submission" date="2017-10" db="EMBL/GenBank/DDBJ databases">
        <title>Rapid genome shrinkage in a self-fertile nematode reveals novel sperm competition proteins.</title>
        <authorList>
            <person name="Yin D."/>
            <person name="Schwarz E.M."/>
            <person name="Thomas C.G."/>
            <person name="Felde R.L."/>
            <person name="Korf I.F."/>
            <person name="Cutter A.D."/>
            <person name="Schartner C.M."/>
            <person name="Ralston E.J."/>
            <person name="Meyer B.J."/>
            <person name="Haag E.S."/>
        </authorList>
    </citation>
    <scope>NUCLEOTIDE SEQUENCE [LARGE SCALE GENOMIC DNA]</scope>
    <source>
        <strain evidence="3">JU1422</strain>
    </source>
</reference>
<name>A0A2G5TDH5_9PELO</name>
<gene>
    <name evidence="2" type="primary">Cni-sru-42</name>
    <name evidence="2" type="synonym">Cnig_chr_V.g18301</name>
    <name evidence="2" type="ORF">B9Z55_018301</name>
</gene>
<keyword evidence="1" id="KW-0812">Transmembrane</keyword>